<feature type="compositionally biased region" description="Polar residues" evidence="1">
    <location>
        <begin position="373"/>
        <end position="387"/>
    </location>
</feature>
<dbReference type="AlphaFoldDB" id="A0A1B6DQV3"/>
<feature type="region of interest" description="Disordered" evidence="1">
    <location>
        <begin position="246"/>
        <end position="387"/>
    </location>
</feature>
<evidence type="ECO:0000313" key="2">
    <source>
        <dbReference type="EMBL" id="JAS28052.1"/>
    </source>
</evidence>
<feature type="compositionally biased region" description="Basic and acidic residues" evidence="1">
    <location>
        <begin position="152"/>
        <end position="173"/>
    </location>
</feature>
<gene>
    <name evidence="2" type="ORF">g.38705</name>
</gene>
<feature type="compositionally biased region" description="Acidic residues" evidence="1">
    <location>
        <begin position="127"/>
        <end position="139"/>
    </location>
</feature>
<dbReference type="EMBL" id="GEDC01009246">
    <property type="protein sequence ID" value="JAS28052.1"/>
    <property type="molecule type" value="Transcribed_RNA"/>
</dbReference>
<sequence length="387" mass="42745">GFAKKRWLRQAISEECDSPNSRPDMSVSPTDYVGPLKKRRLARESMSSDHSFTPPNTPTHNNDNSSQLVFEDEDETVSSPPEIKKNAINDVEGSSQDSEDIEGSNGGPRTPPAKVELANIKPKTENQDEEDEECNEYEDEAVKKELDENDIKEEVGEGKDNELNAAEKLKKEQASAIKRKLSISEYRQRKQLGGRNDGDQQGEDGLKRPTSPATSATSSMSSSDEEETSAVPDVITKSLMLEAALDTKISKSGPPLTRFNSAPTSVERQRENLTERLKREFGLFLSDDEEQEKIRRGTNPEPPPTLKDAEIVNKKKLPPPPPPLDPPSIQYPTMFYPPAVRPGGSVFPNHFPSSGQVQGPPPPPPLADPQYFAPSTSLNTFYGQLPH</sequence>
<evidence type="ECO:0000256" key="1">
    <source>
        <dbReference type="SAM" id="MobiDB-lite"/>
    </source>
</evidence>
<protein>
    <submittedName>
        <fullName evidence="2">Uncharacterized protein</fullName>
    </submittedName>
</protein>
<feature type="region of interest" description="Disordered" evidence="1">
    <location>
        <begin position="1"/>
        <end position="234"/>
    </location>
</feature>
<organism evidence="2">
    <name type="scientific">Clastoptera arizonana</name>
    <name type="common">Arizona spittle bug</name>
    <dbReference type="NCBI Taxonomy" id="38151"/>
    <lineage>
        <taxon>Eukaryota</taxon>
        <taxon>Metazoa</taxon>
        <taxon>Ecdysozoa</taxon>
        <taxon>Arthropoda</taxon>
        <taxon>Hexapoda</taxon>
        <taxon>Insecta</taxon>
        <taxon>Pterygota</taxon>
        <taxon>Neoptera</taxon>
        <taxon>Paraneoptera</taxon>
        <taxon>Hemiptera</taxon>
        <taxon>Auchenorrhyncha</taxon>
        <taxon>Cercopoidea</taxon>
        <taxon>Clastopteridae</taxon>
        <taxon>Clastoptera</taxon>
    </lineage>
</organism>
<feature type="non-terminal residue" evidence="2">
    <location>
        <position position="1"/>
    </location>
</feature>
<feature type="compositionally biased region" description="Polar residues" evidence="1">
    <location>
        <begin position="18"/>
        <end position="29"/>
    </location>
</feature>
<accession>A0A1B6DQV3</accession>
<feature type="compositionally biased region" description="Basic and acidic residues" evidence="1">
    <location>
        <begin position="267"/>
        <end position="281"/>
    </location>
</feature>
<name>A0A1B6DQV3_9HEMI</name>
<reference evidence="2" key="1">
    <citation type="submission" date="2015-12" db="EMBL/GenBank/DDBJ databases">
        <title>De novo transcriptome assembly of four potential Pierce s Disease insect vectors from Arizona vineyards.</title>
        <authorList>
            <person name="Tassone E.E."/>
        </authorList>
    </citation>
    <scope>NUCLEOTIDE SEQUENCE</scope>
</reference>
<feature type="compositionally biased region" description="Low complexity" evidence="1">
    <location>
        <begin position="210"/>
        <end position="222"/>
    </location>
</feature>
<proteinExistence type="predicted"/>